<keyword evidence="2" id="KW-0004">4Fe-4S</keyword>
<dbReference type="SFLD" id="SFLDF00562">
    <property type="entry name" value="HemN-like__clustered_with_heat"/>
    <property type="match status" value="1"/>
</dbReference>
<dbReference type="SFLD" id="SFLDG01082">
    <property type="entry name" value="B12-binding_domain_containing"/>
    <property type="match status" value="1"/>
</dbReference>
<dbReference type="SFLD" id="SFLDG01065">
    <property type="entry name" value="anaerobic_coproporphyrinogen-I"/>
    <property type="match status" value="1"/>
</dbReference>
<dbReference type="PANTHER" id="PTHR13932:SF5">
    <property type="entry name" value="RADICAL S-ADENOSYL METHIONINE DOMAIN-CONTAINING PROTEIN 1, MITOCHONDRIAL"/>
    <property type="match status" value="1"/>
</dbReference>
<dbReference type="SFLD" id="SFLDS00029">
    <property type="entry name" value="Radical_SAM"/>
    <property type="match status" value="1"/>
</dbReference>
<dbReference type="SMART" id="SM00729">
    <property type="entry name" value="Elp3"/>
    <property type="match status" value="1"/>
</dbReference>
<keyword evidence="2" id="KW-0411">Iron-sulfur</keyword>
<keyword evidence="5" id="KW-1185">Reference proteome</keyword>
<keyword evidence="2" id="KW-0349">Heme</keyword>
<dbReference type="Proteomes" id="UP001565200">
    <property type="component" value="Unassembled WGS sequence"/>
</dbReference>
<keyword evidence="2" id="KW-0408">Iron</keyword>
<comment type="caution">
    <text evidence="4">The sequence shown here is derived from an EMBL/GenBank/DDBJ whole genome shotgun (WGS) entry which is preliminary data.</text>
</comment>
<keyword evidence="2" id="KW-0479">Metal-binding</keyword>
<organism evidence="4 5">
    <name type="scientific">Heminiphilus faecis</name>
    <dbReference type="NCBI Taxonomy" id="2601703"/>
    <lineage>
        <taxon>Bacteria</taxon>
        <taxon>Pseudomonadati</taxon>
        <taxon>Bacteroidota</taxon>
        <taxon>Bacteroidia</taxon>
        <taxon>Bacteroidales</taxon>
        <taxon>Muribaculaceae</taxon>
        <taxon>Heminiphilus</taxon>
    </lineage>
</organism>
<dbReference type="InterPro" id="IPR010723">
    <property type="entry name" value="HemN_C"/>
</dbReference>
<comment type="similarity">
    <text evidence="1">Belongs to the anaerobic coproporphyrinogen-III oxidase family. HemW subfamily.</text>
</comment>
<dbReference type="Gene3D" id="3.80.30.20">
    <property type="entry name" value="tm_1862 like domain"/>
    <property type="match status" value="1"/>
</dbReference>
<accession>A0ABV4CSJ1</accession>
<dbReference type="CDD" id="cd01335">
    <property type="entry name" value="Radical_SAM"/>
    <property type="match status" value="1"/>
</dbReference>
<dbReference type="PROSITE" id="PS51918">
    <property type="entry name" value="RADICAL_SAM"/>
    <property type="match status" value="1"/>
</dbReference>
<evidence type="ECO:0000313" key="4">
    <source>
        <dbReference type="EMBL" id="MEY8244335.1"/>
    </source>
</evidence>
<dbReference type="InterPro" id="IPR004559">
    <property type="entry name" value="HemW-like"/>
</dbReference>
<name>A0ABV4CSJ1_9BACT</name>
<dbReference type="RefSeq" id="WP_121698101.1">
    <property type="nucleotide sequence ID" value="NZ_JBCLPP010000003.1"/>
</dbReference>
<dbReference type="InterPro" id="IPR034505">
    <property type="entry name" value="Coproporphyrinogen-III_oxidase"/>
</dbReference>
<dbReference type="SUPFAM" id="SSF102114">
    <property type="entry name" value="Radical SAM enzymes"/>
    <property type="match status" value="1"/>
</dbReference>
<evidence type="ECO:0000256" key="1">
    <source>
        <dbReference type="ARBA" id="ARBA00006100"/>
    </source>
</evidence>
<dbReference type="InterPro" id="IPR058240">
    <property type="entry name" value="rSAM_sf"/>
</dbReference>
<proteinExistence type="inferred from homology"/>
<sequence length="369" mass="41201">MAGVYIHIPFCHSKCAYCDFYSIPRQEAVSDYVYALLKEWDARHNELTDPITTVYLGGGTPSLLSPAMLSAITSVFATPDVKEFTIEANPEDITEQWAEHIIGSGINRVSLGIQSLIDRELSAVGRRHTAAEAVKAIETLRKTGITEISGDLIYGLPEQTVDTWRYSLDTLAALGLPHISAYSLSYEEGTRLHARLLAGKLQETDEDTVAAMYEYMTRTLDSAGYEHYEISNFAKPGHRAQHNSSYWHFIPYLGLGPGAHSFDGKIRRVNKADLRGYISAMTTGSIFFTEEDESPADLLNDYIITGLRTMEGIDLNNMAAKFGQRQTVGFMNRCRPYIRNGSLTEHGTRICFDEASWLVSDGVLRELIY</sequence>
<evidence type="ECO:0000313" key="5">
    <source>
        <dbReference type="Proteomes" id="UP001565200"/>
    </source>
</evidence>
<dbReference type="Pfam" id="PF06969">
    <property type="entry name" value="HemN_C"/>
    <property type="match status" value="1"/>
</dbReference>
<comment type="function">
    <text evidence="2">Probably acts as a heme chaperone, transferring heme to an unknown acceptor. Binds one molecule of heme per monomer, possibly covalently. Binds 1 [4Fe-4S] cluster. The cluster is coordinated with 3 cysteines and an exchangeable S-adenosyl-L-methionine.</text>
</comment>
<keyword evidence="2" id="KW-0143">Chaperone</keyword>
<evidence type="ECO:0000256" key="2">
    <source>
        <dbReference type="RuleBase" id="RU364116"/>
    </source>
</evidence>
<dbReference type="EMBL" id="JBCLPP010000003">
    <property type="protein sequence ID" value="MEY8244335.1"/>
    <property type="molecule type" value="Genomic_DNA"/>
</dbReference>
<reference evidence="4 5" key="1">
    <citation type="submission" date="2024-03" db="EMBL/GenBank/DDBJ databases">
        <title>Mouse gut bacterial collection (mGBC) of GemPharmatech.</title>
        <authorList>
            <person name="He Y."/>
            <person name="Dong L."/>
            <person name="Wu D."/>
            <person name="Gao X."/>
            <person name="Lin Z."/>
        </authorList>
    </citation>
    <scope>NUCLEOTIDE SEQUENCE [LARGE SCALE GENOMIC DNA]</scope>
    <source>
        <strain evidence="4 5">54-13</strain>
    </source>
</reference>
<dbReference type="NCBIfam" id="TIGR00539">
    <property type="entry name" value="hemN_rel"/>
    <property type="match status" value="1"/>
</dbReference>
<dbReference type="InterPro" id="IPR007197">
    <property type="entry name" value="rSAM"/>
</dbReference>
<dbReference type="SFLD" id="SFLDF00288">
    <property type="entry name" value="HemN-like__clustered_with_nucl"/>
    <property type="match status" value="1"/>
</dbReference>
<dbReference type="InterPro" id="IPR006638">
    <property type="entry name" value="Elp3/MiaA/NifB-like_rSAM"/>
</dbReference>
<feature type="domain" description="Radical SAM core" evidence="3">
    <location>
        <begin position="1"/>
        <end position="226"/>
    </location>
</feature>
<dbReference type="Pfam" id="PF04055">
    <property type="entry name" value="Radical_SAM"/>
    <property type="match status" value="1"/>
</dbReference>
<protein>
    <recommendedName>
        <fullName evidence="2">Heme chaperone HemW</fullName>
    </recommendedName>
</protein>
<gene>
    <name evidence="4" type="primary">hemW</name>
    <name evidence="4" type="ORF">AAK873_01730</name>
</gene>
<dbReference type="InterPro" id="IPR023404">
    <property type="entry name" value="rSAM_horseshoe"/>
</dbReference>
<keyword evidence="2" id="KW-0949">S-adenosyl-L-methionine</keyword>
<comment type="subcellular location">
    <subcellularLocation>
        <location evidence="2">Cytoplasm</location>
    </subcellularLocation>
</comment>
<keyword evidence="2" id="KW-0963">Cytoplasm</keyword>
<dbReference type="PANTHER" id="PTHR13932">
    <property type="entry name" value="COPROPORPHYRINIGEN III OXIDASE"/>
    <property type="match status" value="1"/>
</dbReference>
<evidence type="ECO:0000259" key="3">
    <source>
        <dbReference type="PROSITE" id="PS51918"/>
    </source>
</evidence>